<name>A0ABV9W493_9ACTN</name>
<keyword evidence="2" id="KW-1185">Reference proteome</keyword>
<dbReference type="RefSeq" id="WP_380121362.1">
    <property type="nucleotide sequence ID" value="NZ_JBHSIU010000046.1"/>
</dbReference>
<dbReference type="Proteomes" id="UP001595912">
    <property type="component" value="Unassembled WGS sequence"/>
</dbReference>
<comment type="caution">
    <text evidence="1">The sequence shown here is derived from an EMBL/GenBank/DDBJ whole genome shotgun (WGS) entry which is preliminary data.</text>
</comment>
<evidence type="ECO:0000313" key="1">
    <source>
        <dbReference type="EMBL" id="MFC5002864.1"/>
    </source>
</evidence>
<reference evidence="2" key="1">
    <citation type="journal article" date="2019" name="Int. J. Syst. Evol. Microbiol.">
        <title>The Global Catalogue of Microorganisms (GCM) 10K type strain sequencing project: providing services to taxonomists for standard genome sequencing and annotation.</title>
        <authorList>
            <consortium name="The Broad Institute Genomics Platform"/>
            <consortium name="The Broad Institute Genome Sequencing Center for Infectious Disease"/>
            <person name="Wu L."/>
            <person name="Ma J."/>
        </authorList>
    </citation>
    <scope>NUCLEOTIDE SEQUENCE [LARGE SCALE GENOMIC DNA]</scope>
    <source>
        <strain evidence="2">CGMCC 4.7152</strain>
    </source>
</reference>
<evidence type="ECO:0000313" key="2">
    <source>
        <dbReference type="Proteomes" id="UP001595912"/>
    </source>
</evidence>
<sequence>MRRQSVVWLTAGVLAVAAATGAVAWFSMAEPPAERISIDAVAADGQQLHVHLTFSSCDELDRIDVVEATEVVRLSAYVHERPSQTCGTAPIDQRTVDLSLREPLGNRSVVDDATGGNVLVR</sequence>
<organism evidence="1 2">
    <name type="scientific">Dactylosporangium cerinum</name>
    <dbReference type="NCBI Taxonomy" id="1434730"/>
    <lineage>
        <taxon>Bacteria</taxon>
        <taxon>Bacillati</taxon>
        <taxon>Actinomycetota</taxon>
        <taxon>Actinomycetes</taxon>
        <taxon>Micromonosporales</taxon>
        <taxon>Micromonosporaceae</taxon>
        <taxon>Dactylosporangium</taxon>
    </lineage>
</organism>
<evidence type="ECO:0008006" key="3">
    <source>
        <dbReference type="Google" id="ProtNLM"/>
    </source>
</evidence>
<proteinExistence type="predicted"/>
<accession>A0ABV9W493</accession>
<protein>
    <recommendedName>
        <fullName evidence="3">DUF4307 domain-containing protein</fullName>
    </recommendedName>
</protein>
<gene>
    <name evidence="1" type="ORF">ACFPIJ_34180</name>
</gene>
<dbReference type="EMBL" id="JBHSIU010000046">
    <property type="protein sequence ID" value="MFC5002864.1"/>
    <property type="molecule type" value="Genomic_DNA"/>
</dbReference>